<protein>
    <recommendedName>
        <fullName evidence="3">50S ribosomal protein L29</fullName>
    </recommendedName>
</protein>
<evidence type="ECO:0008006" key="3">
    <source>
        <dbReference type="Google" id="ProtNLM"/>
    </source>
</evidence>
<reference evidence="1" key="1">
    <citation type="submission" date="2023-07" db="EMBL/GenBank/DDBJ databases">
        <authorList>
            <person name="Kim M.K."/>
        </authorList>
    </citation>
    <scope>NUCLEOTIDE SEQUENCE</scope>
    <source>
        <strain evidence="1">ASUV-10-1</strain>
    </source>
</reference>
<keyword evidence="2" id="KW-1185">Reference proteome</keyword>
<dbReference type="Proteomes" id="UP001176429">
    <property type="component" value="Unassembled WGS sequence"/>
</dbReference>
<dbReference type="RefSeq" id="WP_305004986.1">
    <property type="nucleotide sequence ID" value="NZ_JAUQSY010000002.1"/>
</dbReference>
<organism evidence="1 2">
    <name type="scientific">Hymenobacter aranciens</name>
    <dbReference type="NCBI Taxonomy" id="3063996"/>
    <lineage>
        <taxon>Bacteria</taxon>
        <taxon>Pseudomonadati</taxon>
        <taxon>Bacteroidota</taxon>
        <taxon>Cytophagia</taxon>
        <taxon>Cytophagales</taxon>
        <taxon>Hymenobacteraceae</taxon>
        <taxon>Hymenobacter</taxon>
    </lineage>
</organism>
<comment type="caution">
    <text evidence="1">The sequence shown here is derived from an EMBL/GenBank/DDBJ whole genome shotgun (WGS) entry which is preliminary data.</text>
</comment>
<gene>
    <name evidence="1" type="ORF">Q5H93_02915</name>
</gene>
<dbReference type="EMBL" id="JAUQSY010000002">
    <property type="protein sequence ID" value="MDO7873670.1"/>
    <property type="molecule type" value="Genomic_DNA"/>
</dbReference>
<evidence type="ECO:0000313" key="1">
    <source>
        <dbReference type="EMBL" id="MDO7873670.1"/>
    </source>
</evidence>
<proteinExistence type="predicted"/>
<name>A0ABT9B7A1_9BACT</name>
<sequence>MADFTRMSAAEADTELREMRQLLLTKQTQLQAGGKEARATTRRIQAINRAMQSLANEGAVQGKLLEVRPTRLPAEKE</sequence>
<evidence type="ECO:0000313" key="2">
    <source>
        <dbReference type="Proteomes" id="UP001176429"/>
    </source>
</evidence>
<accession>A0ABT9B7A1</accession>